<dbReference type="PRINTS" id="PR00412">
    <property type="entry name" value="EPOXHYDRLASE"/>
</dbReference>
<evidence type="ECO:0000313" key="4">
    <source>
        <dbReference type="Proteomes" id="UP000294901"/>
    </source>
</evidence>
<evidence type="ECO:0000313" key="3">
    <source>
        <dbReference type="EMBL" id="TDO37070.1"/>
    </source>
</evidence>
<dbReference type="Pfam" id="PF00561">
    <property type="entry name" value="Abhydrolase_1"/>
    <property type="match status" value="1"/>
</dbReference>
<dbReference type="EMBL" id="SNWR01000001">
    <property type="protein sequence ID" value="TDO37070.1"/>
    <property type="molecule type" value="Genomic_DNA"/>
</dbReference>
<dbReference type="InterPro" id="IPR029058">
    <property type="entry name" value="AB_hydrolase_fold"/>
</dbReference>
<dbReference type="SUPFAM" id="SSF53474">
    <property type="entry name" value="alpha/beta-Hydrolases"/>
    <property type="match status" value="1"/>
</dbReference>
<keyword evidence="4" id="KW-1185">Reference proteome</keyword>
<dbReference type="PANTHER" id="PTHR43329">
    <property type="entry name" value="EPOXIDE HYDROLASE"/>
    <property type="match status" value="1"/>
</dbReference>
<dbReference type="GO" id="GO:0016787">
    <property type="term" value="F:hydrolase activity"/>
    <property type="evidence" value="ECO:0007669"/>
    <property type="project" value="UniProtKB-KW"/>
</dbReference>
<dbReference type="RefSeq" id="WP_166661056.1">
    <property type="nucleotide sequence ID" value="NZ_BOMD01000100.1"/>
</dbReference>
<feature type="domain" description="AB hydrolase-1" evidence="2">
    <location>
        <begin position="26"/>
        <end position="129"/>
    </location>
</feature>
<evidence type="ECO:0000259" key="2">
    <source>
        <dbReference type="Pfam" id="PF00561"/>
    </source>
</evidence>
<comment type="caution">
    <text evidence="3">The sequence shown here is derived from an EMBL/GenBank/DDBJ whole genome shotgun (WGS) entry which is preliminary data.</text>
</comment>
<dbReference type="Gene3D" id="3.40.50.1820">
    <property type="entry name" value="alpha/beta hydrolase"/>
    <property type="match status" value="1"/>
</dbReference>
<dbReference type="InterPro" id="IPR000073">
    <property type="entry name" value="AB_hydrolase_1"/>
</dbReference>
<gene>
    <name evidence="3" type="ORF">C8E87_0665</name>
</gene>
<sequence>MTHDHGWHETTVNGIRVAYLDEGSGPPVVLLHGFPESARTWRHQIEALAAGGYRVIAPDLRGFGNSEHPPAADAYTVLHVVGDLVALLKHLGAGPVAVIGREWGALTAWGLAMMRPDLVRGVVAISAPPQIPRGPVGLAEGTRGMFTDGRRFYLDYLQDVGPADEEFGRDPRASLRGIFHALSHEYEVGDIDRRLVLEPGQGMLDIWPDPGQRPAWMPEDYFETLVESYEKYGFTGSLAFYRNMDRSWELTAAFDDVRLSMPSQLVLGERDVVRSVLDDPQFATGLEQSHPGFQGTVIVPGAGHWAHLEQPKAVTGLLLAFIHDLA</sequence>
<keyword evidence="1" id="KW-0378">Hydrolase</keyword>
<protein>
    <submittedName>
        <fullName evidence="3">Pimeloyl-ACP methyl ester carboxylesterase</fullName>
    </submittedName>
</protein>
<name>A0A4R6JL96_9ACTN</name>
<organism evidence="3 4">
    <name type="scientific">Paractinoplanes brasiliensis</name>
    <dbReference type="NCBI Taxonomy" id="52695"/>
    <lineage>
        <taxon>Bacteria</taxon>
        <taxon>Bacillati</taxon>
        <taxon>Actinomycetota</taxon>
        <taxon>Actinomycetes</taxon>
        <taxon>Micromonosporales</taxon>
        <taxon>Micromonosporaceae</taxon>
        <taxon>Paractinoplanes</taxon>
    </lineage>
</organism>
<dbReference type="InterPro" id="IPR000639">
    <property type="entry name" value="Epox_hydrolase-like"/>
</dbReference>
<accession>A0A4R6JL96</accession>
<dbReference type="Proteomes" id="UP000294901">
    <property type="component" value="Unassembled WGS sequence"/>
</dbReference>
<dbReference type="AlphaFoldDB" id="A0A4R6JL96"/>
<reference evidence="3 4" key="1">
    <citation type="submission" date="2019-03" db="EMBL/GenBank/DDBJ databases">
        <title>Sequencing the genomes of 1000 actinobacteria strains.</title>
        <authorList>
            <person name="Klenk H.-P."/>
        </authorList>
    </citation>
    <scope>NUCLEOTIDE SEQUENCE [LARGE SCALE GENOMIC DNA]</scope>
    <source>
        <strain evidence="3 4">DSM 43805</strain>
    </source>
</reference>
<proteinExistence type="predicted"/>
<evidence type="ECO:0000256" key="1">
    <source>
        <dbReference type="ARBA" id="ARBA00022801"/>
    </source>
</evidence>
<dbReference type="PRINTS" id="PR00111">
    <property type="entry name" value="ABHYDROLASE"/>
</dbReference>